<name>A0A226BWU9_9FIRM</name>
<sequence>MKIMALDFGSNTIGVAVSDALLLTAQGKTVIKRTSLEKDIDELKKIIADNEVSKLIVGLPKNMNGSLGEMAEEVMKFIELLKQDIEVPIETVDERLTTKMAEQTLLDADVSRKKRKQVIDKLAAVNILQTYLDQNRSN</sequence>
<reference evidence="7 8" key="1">
    <citation type="submission" date="2017-06" db="EMBL/GenBank/DDBJ databases">
        <title>Draft Genome Sequence of Natranaerobius trueperi halophilic, alkalithermophilic bacteria from soda lakes.</title>
        <authorList>
            <person name="Zhao B."/>
        </authorList>
    </citation>
    <scope>NUCLEOTIDE SEQUENCE [LARGE SCALE GENOMIC DNA]</scope>
    <source>
        <strain evidence="7 8">DSM 18760</strain>
    </source>
</reference>
<dbReference type="CDD" id="cd16964">
    <property type="entry name" value="YqgF"/>
    <property type="match status" value="1"/>
</dbReference>
<dbReference type="InterPro" id="IPR012337">
    <property type="entry name" value="RNaseH-like_sf"/>
</dbReference>
<gene>
    <name evidence="7" type="ORF">CDO51_08575</name>
</gene>
<dbReference type="GO" id="GO:0016788">
    <property type="term" value="F:hydrolase activity, acting on ester bonds"/>
    <property type="evidence" value="ECO:0007669"/>
    <property type="project" value="UniProtKB-UniRule"/>
</dbReference>
<dbReference type="NCBIfam" id="TIGR00250">
    <property type="entry name" value="RNAse_H_YqgF"/>
    <property type="match status" value="1"/>
</dbReference>
<evidence type="ECO:0000256" key="4">
    <source>
        <dbReference type="ARBA" id="ARBA00022801"/>
    </source>
</evidence>
<dbReference type="EC" id="3.1.-.-" evidence="5"/>
<keyword evidence="1 5" id="KW-0963">Cytoplasm</keyword>
<feature type="domain" description="YqgF/RNase H-like" evidence="6">
    <location>
        <begin position="1"/>
        <end position="101"/>
    </location>
</feature>
<dbReference type="Gene3D" id="3.30.420.140">
    <property type="entry name" value="YqgF/RNase H-like domain"/>
    <property type="match status" value="1"/>
</dbReference>
<evidence type="ECO:0000259" key="6">
    <source>
        <dbReference type="SMART" id="SM00732"/>
    </source>
</evidence>
<protein>
    <recommendedName>
        <fullName evidence="5">Putative pre-16S rRNA nuclease</fullName>
        <ecNumber evidence="5">3.1.-.-</ecNumber>
    </recommendedName>
</protein>
<keyword evidence="8" id="KW-1185">Reference proteome</keyword>
<comment type="caution">
    <text evidence="7">The sequence shown here is derived from an EMBL/GenBank/DDBJ whole genome shotgun (WGS) entry which is preliminary data.</text>
</comment>
<dbReference type="InterPro" id="IPR006641">
    <property type="entry name" value="YqgF/RNaseH-like_dom"/>
</dbReference>
<dbReference type="InterPro" id="IPR005227">
    <property type="entry name" value="YqgF"/>
</dbReference>
<dbReference type="AlphaFoldDB" id="A0A226BWU9"/>
<dbReference type="GO" id="GO:0005829">
    <property type="term" value="C:cytosol"/>
    <property type="evidence" value="ECO:0007669"/>
    <property type="project" value="TreeGrafter"/>
</dbReference>
<dbReference type="PANTHER" id="PTHR33317:SF4">
    <property type="entry name" value="POLYNUCLEOTIDYL TRANSFERASE, RIBONUCLEASE H-LIKE SUPERFAMILY PROTEIN"/>
    <property type="match status" value="1"/>
</dbReference>
<evidence type="ECO:0000256" key="5">
    <source>
        <dbReference type="HAMAP-Rule" id="MF_00651"/>
    </source>
</evidence>
<dbReference type="EMBL" id="NIQC01000018">
    <property type="protein sequence ID" value="OWZ83435.1"/>
    <property type="molecule type" value="Genomic_DNA"/>
</dbReference>
<dbReference type="PANTHER" id="PTHR33317">
    <property type="entry name" value="POLYNUCLEOTIDYL TRANSFERASE, RIBONUCLEASE H-LIKE SUPERFAMILY PROTEIN"/>
    <property type="match status" value="1"/>
</dbReference>
<evidence type="ECO:0000313" key="8">
    <source>
        <dbReference type="Proteomes" id="UP000214588"/>
    </source>
</evidence>
<organism evidence="7 8">
    <name type="scientific">Natranaerobius trueperi</name>
    <dbReference type="NCBI Taxonomy" id="759412"/>
    <lineage>
        <taxon>Bacteria</taxon>
        <taxon>Bacillati</taxon>
        <taxon>Bacillota</taxon>
        <taxon>Clostridia</taxon>
        <taxon>Natranaerobiales</taxon>
        <taxon>Natranaerobiaceae</taxon>
        <taxon>Natranaerobius</taxon>
    </lineage>
</organism>
<evidence type="ECO:0000256" key="1">
    <source>
        <dbReference type="ARBA" id="ARBA00022490"/>
    </source>
</evidence>
<accession>A0A226BWU9</accession>
<keyword evidence="3 5" id="KW-0540">Nuclease</keyword>
<dbReference type="OrthoDB" id="9796140at2"/>
<dbReference type="Pfam" id="PF03652">
    <property type="entry name" value="RuvX"/>
    <property type="match status" value="1"/>
</dbReference>
<dbReference type="SUPFAM" id="SSF53098">
    <property type="entry name" value="Ribonuclease H-like"/>
    <property type="match status" value="1"/>
</dbReference>
<dbReference type="GO" id="GO:0004518">
    <property type="term" value="F:nuclease activity"/>
    <property type="evidence" value="ECO:0007669"/>
    <property type="project" value="UniProtKB-KW"/>
</dbReference>
<evidence type="ECO:0000313" key="7">
    <source>
        <dbReference type="EMBL" id="OWZ83435.1"/>
    </source>
</evidence>
<comment type="subcellular location">
    <subcellularLocation>
        <location evidence="5">Cytoplasm</location>
    </subcellularLocation>
</comment>
<dbReference type="GO" id="GO:0000967">
    <property type="term" value="P:rRNA 5'-end processing"/>
    <property type="evidence" value="ECO:0007669"/>
    <property type="project" value="UniProtKB-UniRule"/>
</dbReference>
<dbReference type="RefSeq" id="WP_089023865.1">
    <property type="nucleotide sequence ID" value="NZ_NIQC01000018.1"/>
</dbReference>
<dbReference type="HAMAP" id="MF_00651">
    <property type="entry name" value="Nuclease_YqgF"/>
    <property type="match status" value="1"/>
</dbReference>
<evidence type="ECO:0000256" key="3">
    <source>
        <dbReference type="ARBA" id="ARBA00022722"/>
    </source>
</evidence>
<evidence type="ECO:0000256" key="2">
    <source>
        <dbReference type="ARBA" id="ARBA00022517"/>
    </source>
</evidence>
<dbReference type="Proteomes" id="UP000214588">
    <property type="component" value="Unassembled WGS sequence"/>
</dbReference>
<comment type="function">
    <text evidence="5">Could be a nuclease involved in processing of the 5'-end of pre-16S rRNA.</text>
</comment>
<dbReference type="SMART" id="SM00732">
    <property type="entry name" value="YqgFc"/>
    <property type="match status" value="1"/>
</dbReference>
<keyword evidence="4 5" id="KW-0378">Hydrolase</keyword>
<proteinExistence type="inferred from homology"/>
<comment type="similarity">
    <text evidence="5">Belongs to the YqgF HJR family.</text>
</comment>
<keyword evidence="2 5" id="KW-0690">Ribosome biogenesis</keyword>
<dbReference type="InterPro" id="IPR037027">
    <property type="entry name" value="YqgF/RNaseH-like_dom_sf"/>
</dbReference>